<proteinExistence type="predicted"/>
<evidence type="ECO:0000313" key="2">
    <source>
        <dbReference type="Proteomes" id="UP001499942"/>
    </source>
</evidence>
<organism evidence="1 2">
    <name type="scientific">Streptomyces gobitricini</name>
    <dbReference type="NCBI Taxonomy" id="68211"/>
    <lineage>
        <taxon>Bacteria</taxon>
        <taxon>Bacillati</taxon>
        <taxon>Actinomycetota</taxon>
        <taxon>Actinomycetes</taxon>
        <taxon>Kitasatosporales</taxon>
        <taxon>Streptomycetaceae</taxon>
        <taxon>Streptomyces</taxon>
    </lineage>
</organism>
<protein>
    <recommendedName>
        <fullName evidence="3">Anti-sigma factor antagonist</fullName>
    </recommendedName>
</protein>
<dbReference type="InterPro" id="IPR036513">
    <property type="entry name" value="STAS_dom_sf"/>
</dbReference>
<keyword evidence="2" id="KW-1185">Reference proteome</keyword>
<gene>
    <name evidence="1" type="ORF">GCM10010393_35290</name>
</gene>
<dbReference type="Gene3D" id="3.30.750.24">
    <property type="entry name" value="STAS domain"/>
    <property type="match status" value="1"/>
</dbReference>
<dbReference type="SUPFAM" id="SSF52091">
    <property type="entry name" value="SpoIIaa-like"/>
    <property type="match status" value="1"/>
</dbReference>
<dbReference type="EMBL" id="BAAASR010000018">
    <property type="protein sequence ID" value="GAA2499844.1"/>
    <property type="molecule type" value="Genomic_DNA"/>
</dbReference>
<dbReference type="RefSeq" id="WP_344362089.1">
    <property type="nucleotide sequence ID" value="NZ_BAAASR010000018.1"/>
</dbReference>
<dbReference type="Proteomes" id="UP001499942">
    <property type="component" value="Unassembled WGS sequence"/>
</dbReference>
<evidence type="ECO:0008006" key="3">
    <source>
        <dbReference type="Google" id="ProtNLM"/>
    </source>
</evidence>
<accession>A0ABP5ZS70</accession>
<reference evidence="2" key="1">
    <citation type="journal article" date="2019" name="Int. J. Syst. Evol. Microbiol.">
        <title>The Global Catalogue of Microorganisms (GCM) 10K type strain sequencing project: providing services to taxonomists for standard genome sequencing and annotation.</title>
        <authorList>
            <consortium name="The Broad Institute Genomics Platform"/>
            <consortium name="The Broad Institute Genome Sequencing Center for Infectious Disease"/>
            <person name="Wu L."/>
            <person name="Ma J."/>
        </authorList>
    </citation>
    <scope>NUCLEOTIDE SEQUENCE [LARGE SCALE GENOMIC DNA]</scope>
    <source>
        <strain evidence="2">JCM 5062</strain>
    </source>
</reference>
<comment type="caution">
    <text evidence="1">The sequence shown here is derived from an EMBL/GenBank/DDBJ whole genome shotgun (WGS) entry which is preliminary data.</text>
</comment>
<name>A0ABP5ZS70_9ACTN</name>
<evidence type="ECO:0000313" key="1">
    <source>
        <dbReference type="EMBL" id="GAA2499844.1"/>
    </source>
</evidence>
<sequence length="131" mass="14280">MPFPCYRLNIDHVVIELHEVIDFHAEDAAERELRTVMSHSGARTVIIDVHSPLVTAGLVNVLLRVHRAARGGGVVLCVVARRPLARKVFRISQVCRILLVAATLPGAMALARGCRPVVARAPRSAHGARDQ</sequence>